<proteinExistence type="inferred from homology"/>
<dbReference type="InterPro" id="IPR023865">
    <property type="entry name" value="Aliphatic_acid_kinase_CS"/>
</dbReference>
<dbReference type="InterPro" id="IPR000890">
    <property type="entry name" value="Aliphatic_acid_kin_short-chain"/>
</dbReference>
<feature type="non-terminal residue" evidence="5">
    <location>
        <position position="1"/>
    </location>
</feature>
<dbReference type="PROSITE" id="PS01075">
    <property type="entry name" value="ACETATE_KINASE_1"/>
    <property type="match status" value="1"/>
</dbReference>
<sequence length="318" mass="34245">VKILVANLGSTTFKYKVFDMPGSDVLANGGMDRIGDAHSQHTYRLGGADEVVQPCRLPDHAAAIDEALARLTDGGPLTSVEDLDAVGFKTVHARAITGVVELDDDVIGRMEDFFRLAPAHNPAYVAAIRQFARMAPGATRIGCFEPAFHGSAPLRRQLYAIPRHWYEDYGIRRYGFHGASHRYAAEKVIELEGKSRLRHINCHLGGSSSLCVVKDGVSQGASHGLSPQGGVPQNNRIGDLDPYALQLVCDREGITLDRALEICATEGGMLGLSGVSNDMRDIEEAAIAGDQRCTLAIEVFTSAIRDYLGAFVVELGGL</sequence>
<evidence type="ECO:0000256" key="4">
    <source>
        <dbReference type="ARBA" id="ARBA00022840"/>
    </source>
</evidence>
<evidence type="ECO:0008006" key="6">
    <source>
        <dbReference type="Google" id="ProtNLM"/>
    </source>
</evidence>
<dbReference type="SUPFAM" id="SSF53067">
    <property type="entry name" value="Actin-like ATPase domain"/>
    <property type="match status" value="2"/>
</dbReference>
<dbReference type="InterPro" id="IPR043129">
    <property type="entry name" value="ATPase_NBD"/>
</dbReference>
<dbReference type="PRINTS" id="PR00471">
    <property type="entry name" value="ACETATEKNASE"/>
</dbReference>
<dbReference type="Gene3D" id="3.30.420.40">
    <property type="match status" value="2"/>
</dbReference>
<dbReference type="GO" id="GO:0008776">
    <property type="term" value="F:acetate kinase activity"/>
    <property type="evidence" value="ECO:0007669"/>
    <property type="project" value="TreeGrafter"/>
</dbReference>
<dbReference type="Pfam" id="PF00871">
    <property type="entry name" value="Acetate_kinase"/>
    <property type="match status" value="1"/>
</dbReference>
<dbReference type="GO" id="GO:0006083">
    <property type="term" value="P:acetate metabolic process"/>
    <property type="evidence" value="ECO:0007669"/>
    <property type="project" value="TreeGrafter"/>
</dbReference>
<dbReference type="EMBL" id="UINC01114656">
    <property type="protein sequence ID" value="SVC85118.1"/>
    <property type="molecule type" value="Genomic_DNA"/>
</dbReference>
<dbReference type="InterPro" id="IPR004372">
    <property type="entry name" value="Ac/propionate_kinase"/>
</dbReference>
<keyword evidence="4" id="KW-0067">ATP-binding</keyword>
<evidence type="ECO:0000256" key="2">
    <source>
        <dbReference type="ARBA" id="ARBA00022741"/>
    </source>
</evidence>
<evidence type="ECO:0000313" key="5">
    <source>
        <dbReference type="EMBL" id="SVC85118.1"/>
    </source>
</evidence>
<protein>
    <recommendedName>
        <fullName evidence="6">Butyrate kinase</fullName>
    </recommendedName>
</protein>
<dbReference type="GO" id="GO:0005524">
    <property type="term" value="F:ATP binding"/>
    <property type="evidence" value="ECO:0007669"/>
    <property type="project" value="UniProtKB-KW"/>
</dbReference>
<keyword evidence="2" id="KW-0547">Nucleotide-binding</keyword>
<evidence type="ECO:0000256" key="1">
    <source>
        <dbReference type="ARBA" id="ARBA00022679"/>
    </source>
</evidence>
<accession>A0A382QJJ1</accession>
<keyword evidence="3" id="KW-0418">Kinase</keyword>
<feature type="non-terminal residue" evidence="5">
    <location>
        <position position="318"/>
    </location>
</feature>
<gene>
    <name evidence="5" type="ORF">METZ01_LOCUS337972</name>
</gene>
<dbReference type="AlphaFoldDB" id="A0A382QJJ1"/>
<dbReference type="HAMAP" id="MF_00020">
    <property type="entry name" value="Acetate_kinase"/>
    <property type="match status" value="1"/>
</dbReference>
<keyword evidence="1" id="KW-0808">Transferase</keyword>
<dbReference type="PANTHER" id="PTHR21060">
    <property type="entry name" value="ACETATE KINASE"/>
    <property type="match status" value="1"/>
</dbReference>
<reference evidence="5" key="1">
    <citation type="submission" date="2018-05" db="EMBL/GenBank/DDBJ databases">
        <authorList>
            <person name="Lanie J.A."/>
            <person name="Ng W.-L."/>
            <person name="Kazmierczak K.M."/>
            <person name="Andrzejewski T.M."/>
            <person name="Davidsen T.M."/>
            <person name="Wayne K.J."/>
            <person name="Tettelin H."/>
            <person name="Glass J.I."/>
            <person name="Rusch D."/>
            <person name="Podicherti R."/>
            <person name="Tsui H.-C.T."/>
            <person name="Winkler M.E."/>
        </authorList>
    </citation>
    <scope>NUCLEOTIDE SEQUENCE</scope>
</reference>
<organism evidence="5">
    <name type="scientific">marine metagenome</name>
    <dbReference type="NCBI Taxonomy" id="408172"/>
    <lineage>
        <taxon>unclassified sequences</taxon>
        <taxon>metagenomes</taxon>
        <taxon>ecological metagenomes</taxon>
    </lineage>
</organism>
<dbReference type="PANTHER" id="PTHR21060:SF15">
    <property type="entry name" value="ACETATE KINASE-RELATED"/>
    <property type="match status" value="1"/>
</dbReference>
<evidence type="ECO:0000256" key="3">
    <source>
        <dbReference type="ARBA" id="ARBA00022777"/>
    </source>
</evidence>
<name>A0A382QJJ1_9ZZZZ</name>